<dbReference type="EMBL" id="BAABME010007754">
    <property type="protein sequence ID" value="GAA0171620.1"/>
    <property type="molecule type" value="Genomic_DNA"/>
</dbReference>
<organism evidence="2 3">
    <name type="scientific">Lithospermum erythrorhizon</name>
    <name type="common">Purple gromwell</name>
    <name type="synonym">Lithospermum officinale var. erythrorhizon</name>
    <dbReference type="NCBI Taxonomy" id="34254"/>
    <lineage>
        <taxon>Eukaryota</taxon>
        <taxon>Viridiplantae</taxon>
        <taxon>Streptophyta</taxon>
        <taxon>Embryophyta</taxon>
        <taxon>Tracheophyta</taxon>
        <taxon>Spermatophyta</taxon>
        <taxon>Magnoliopsida</taxon>
        <taxon>eudicotyledons</taxon>
        <taxon>Gunneridae</taxon>
        <taxon>Pentapetalae</taxon>
        <taxon>asterids</taxon>
        <taxon>lamiids</taxon>
        <taxon>Boraginales</taxon>
        <taxon>Boraginaceae</taxon>
        <taxon>Boraginoideae</taxon>
        <taxon>Lithospermeae</taxon>
        <taxon>Lithospermum</taxon>
    </lineage>
</organism>
<accession>A0AAV3R938</accession>
<protein>
    <submittedName>
        <fullName evidence="2">Uncharacterized protein</fullName>
    </submittedName>
</protein>
<evidence type="ECO:0000256" key="1">
    <source>
        <dbReference type="SAM" id="MobiDB-lite"/>
    </source>
</evidence>
<reference evidence="2 3" key="1">
    <citation type="submission" date="2024-01" db="EMBL/GenBank/DDBJ databases">
        <title>The complete chloroplast genome sequence of Lithospermum erythrorhizon: insights into the phylogenetic relationship among Boraginaceae species and the maternal lineages of purple gromwells.</title>
        <authorList>
            <person name="Okada T."/>
            <person name="Watanabe K."/>
        </authorList>
    </citation>
    <scope>NUCLEOTIDE SEQUENCE [LARGE SCALE GENOMIC DNA]</scope>
</reference>
<feature type="compositionally biased region" description="Polar residues" evidence="1">
    <location>
        <begin position="85"/>
        <end position="101"/>
    </location>
</feature>
<keyword evidence="3" id="KW-1185">Reference proteome</keyword>
<proteinExistence type="predicted"/>
<gene>
    <name evidence="2" type="ORF">LIER_25608</name>
</gene>
<dbReference type="AlphaFoldDB" id="A0AAV3R938"/>
<sequence>MFPPGFGPKLGESDGKETGGLPVRILGHYYHYHHHGDIDRSEQHVTPINKGKVVALGPSKIRTPSKKRFHPYVEAKNGSHKKKPTLSSFGSVGSATYSQSDEAAGKPSRQPLVS</sequence>
<evidence type="ECO:0000313" key="2">
    <source>
        <dbReference type="EMBL" id="GAA0171620.1"/>
    </source>
</evidence>
<name>A0AAV3R938_LITER</name>
<feature type="region of interest" description="Disordered" evidence="1">
    <location>
        <begin position="58"/>
        <end position="114"/>
    </location>
</feature>
<evidence type="ECO:0000313" key="3">
    <source>
        <dbReference type="Proteomes" id="UP001454036"/>
    </source>
</evidence>
<dbReference type="Proteomes" id="UP001454036">
    <property type="component" value="Unassembled WGS sequence"/>
</dbReference>
<comment type="caution">
    <text evidence="2">The sequence shown here is derived from an EMBL/GenBank/DDBJ whole genome shotgun (WGS) entry which is preliminary data.</text>
</comment>